<dbReference type="EMBL" id="LAZR01018366">
    <property type="protein sequence ID" value="KKL96684.1"/>
    <property type="molecule type" value="Genomic_DNA"/>
</dbReference>
<gene>
    <name evidence="1" type="ORF">LCGC14_1842010</name>
</gene>
<comment type="caution">
    <text evidence="1">The sequence shown here is derived from an EMBL/GenBank/DDBJ whole genome shotgun (WGS) entry which is preliminary data.</text>
</comment>
<evidence type="ECO:0000313" key="1">
    <source>
        <dbReference type="EMBL" id="KKL96684.1"/>
    </source>
</evidence>
<organism evidence="1">
    <name type="scientific">marine sediment metagenome</name>
    <dbReference type="NCBI Taxonomy" id="412755"/>
    <lineage>
        <taxon>unclassified sequences</taxon>
        <taxon>metagenomes</taxon>
        <taxon>ecological metagenomes</taxon>
    </lineage>
</organism>
<protein>
    <submittedName>
        <fullName evidence="1">Uncharacterized protein</fullName>
    </submittedName>
</protein>
<proteinExistence type="predicted"/>
<reference evidence="1" key="1">
    <citation type="journal article" date="2015" name="Nature">
        <title>Complex archaea that bridge the gap between prokaryotes and eukaryotes.</title>
        <authorList>
            <person name="Spang A."/>
            <person name="Saw J.H."/>
            <person name="Jorgensen S.L."/>
            <person name="Zaremba-Niedzwiedzka K."/>
            <person name="Martijn J."/>
            <person name="Lind A.E."/>
            <person name="van Eijk R."/>
            <person name="Schleper C."/>
            <person name="Guy L."/>
            <person name="Ettema T.J."/>
        </authorList>
    </citation>
    <scope>NUCLEOTIDE SEQUENCE</scope>
</reference>
<dbReference type="AlphaFoldDB" id="A0A0F9GCX6"/>
<name>A0A0F9GCX6_9ZZZZ</name>
<sequence>MVVANRQTVSIGEADYRALDTVRLAMEKERGRCVSFAEVVSALIHEAGWAIRRNGSNVTILTRHISAP</sequence>
<accession>A0A0F9GCX6</accession>